<feature type="domain" description="Saccharopine dehydrogenase NADP binding" evidence="2">
    <location>
        <begin position="8"/>
        <end position="104"/>
    </location>
</feature>
<dbReference type="Proteomes" id="UP000031192">
    <property type="component" value="Unassembled WGS sequence"/>
</dbReference>
<comment type="similarity">
    <text evidence="1">Belongs to the saccharopine dehydrogenase family.</text>
</comment>
<evidence type="ECO:0000256" key="1">
    <source>
        <dbReference type="ARBA" id="ARBA00038048"/>
    </source>
</evidence>
<dbReference type="EMBL" id="AZNH01000152">
    <property type="protein sequence ID" value="KID81401.1"/>
    <property type="molecule type" value="Genomic_DNA"/>
</dbReference>
<dbReference type="AlphaFoldDB" id="A0A0B4GV59"/>
<organism evidence="3 4">
    <name type="scientific">Metarhizium guizhouense (strain ARSEF 977)</name>
    <dbReference type="NCBI Taxonomy" id="1276136"/>
    <lineage>
        <taxon>Eukaryota</taxon>
        <taxon>Fungi</taxon>
        <taxon>Dikarya</taxon>
        <taxon>Ascomycota</taxon>
        <taxon>Pezizomycotina</taxon>
        <taxon>Sordariomycetes</taxon>
        <taxon>Hypocreomycetidae</taxon>
        <taxon>Hypocreales</taxon>
        <taxon>Clavicipitaceae</taxon>
        <taxon>Metarhizium</taxon>
    </lineage>
</organism>
<gene>
    <name evidence="3" type="ORF">MGU_11243</name>
</gene>
<evidence type="ECO:0000313" key="3">
    <source>
        <dbReference type="EMBL" id="KID81401.1"/>
    </source>
</evidence>
<dbReference type="GO" id="GO:0005886">
    <property type="term" value="C:plasma membrane"/>
    <property type="evidence" value="ECO:0007669"/>
    <property type="project" value="TreeGrafter"/>
</dbReference>
<dbReference type="InterPro" id="IPR051276">
    <property type="entry name" value="Saccharopine_DH-like_oxidrdct"/>
</dbReference>
<dbReference type="OrthoDB" id="10268090at2759"/>
<dbReference type="InterPro" id="IPR005097">
    <property type="entry name" value="Sacchrp_dh_NADP-bd"/>
</dbReference>
<dbReference type="Pfam" id="PF03435">
    <property type="entry name" value="Sacchrp_dh_NADP"/>
    <property type="match status" value="1"/>
</dbReference>
<proteinExistence type="inferred from homology"/>
<reference evidence="3 4" key="1">
    <citation type="journal article" date="2014" name="Proc. Natl. Acad. Sci. U.S.A.">
        <title>Trajectory and genomic determinants of fungal-pathogen speciation and host adaptation.</title>
        <authorList>
            <person name="Hu X."/>
            <person name="Xiao G."/>
            <person name="Zheng P."/>
            <person name="Shang Y."/>
            <person name="Su Y."/>
            <person name="Zhang X."/>
            <person name="Liu X."/>
            <person name="Zhan S."/>
            <person name="St Leger R.J."/>
            <person name="Wang C."/>
        </authorList>
    </citation>
    <scope>NUCLEOTIDE SEQUENCE [LARGE SCALE GENOMIC DNA]</scope>
    <source>
        <strain evidence="3 4">ARSEF 977</strain>
    </source>
</reference>
<evidence type="ECO:0000313" key="4">
    <source>
        <dbReference type="Proteomes" id="UP000031192"/>
    </source>
</evidence>
<dbReference type="PANTHER" id="PTHR12286">
    <property type="entry name" value="SACCHAROPINE DEHYDROGENASE-LIKE OXIDOREDUCTASE"/>
    <property type="match status" value="1"/>
</dbReference>
<dbReference type="GO" id="GO:0005811">
    <property type="term" value="C:lipid droplet"/>
    <property type="evidence" value="ECO:0007669"/>
    <property type="project" value="TreeGrafter"/>
</dbReference>
<keyword evidence="4" id="KW-1185">Reference proteome</keyword>
<name>A0A0B4GV59_METGA</name>
<comment type="caution">
    <text evidence="3">The sequence shown here is derived from an EMBL/GenBank/DDBJ whole genome shotgun (WGS) entry which is preliminary data.</text>
</comment>
<protein>
    <submittedName>
        <fullName evidence="3">Saccharopine dehydrogenase</fullName>
    </submittedName>
</protein>
<dbReference type="SUPFAM" id="SSF51735">
    <property type="entry name" value="NAD(P)-binding Rossmann-fold domains"/>
    <property type="match status" value="1"/>
</dbReference>
<sequence length="394" mass="42261">MSQIYDFVLLGATGYTGQLCVRYMVDNMPSNVRWAIAGRNKSKLEEVATEMKVTEAGDLSSESEIVSLAKSTRVLVNIIGPYGTTCGSVVFKVCAEHGTHYVDGNRAGEPMVITCGWGAVPADISTYLAVTSLRRNFSLPTLEVVGALYDIKGSASGGAVDSISTSIANNSLSRLFAAININSISPVRPVGNPNGKRKDGLPKANIFGVQTIDGMGTMATHFHEPVGLPLVGRSWGLYASGDADGTQSYGPNFRFSSRIRWSNALFAWLFRVTVVTLAASMLLPPVRFVVGKLFPPGGGASAEQRRKYHFTHRAISIADTADSVKPKALVEFHYPGDANDFTAMTMTEAGLLLLDEQSSLSKREGGILTPASLGDDYVRALQRNGVQISIDTLR</sequence>
<evidence type="ECO:0000259" key="2">
    <source>
        <dbReference type="Pfam" id="PF03435"/>
    </source>
</evidence>
<dbReference type="GO" id="GO:0009247">
    <property type="term" value="P:glycolipid biosynthetic process"/>
    <property type="evidence" value="ECO:0007669"/>
    <property type="project" value="TreeGrafter"/>
</dbReference>
<dbReference type="GO" id="GO:0005739">
    <property type="term" value="C:mitochondrion"/>
    <property type="evidence" value="ECO:0007669"/>
    <property type="project" value="TreeGrafter"/>
</dbReference>
<dbReference type="PANTHER" id="PTHR12286:SF5">
    <property type="entry name" value="SACCHAROPINE DEHYDROGENASE-LIKE OXIDOREDUCTASE"/>
    <property type="match status" value="1"/>
</dbReference>
<dbReference type="Gene3D" id="3.40.50.720">
    <property type="entry name" value="NAD(P)-binding Rossmann-like Domain"/>
    <property type="match status" value="1"/>
</dbReference>
<dbReference type="InterPro" id="IPR036291">
    <property type="entry name" value="NAD(P)-bd_dom_sf"/>
</dbReference>
<accession>A0A0B4GV59</accession>
<dbReference type="HOGENOM" id="CLU_031002_0_1_1"/>